<dbReference type="Pfam" id="PF05291">
    <property type="entry name" value="Bystin"/>
    <property type="match status" value="1"/>
</dbReference>
<dbReference type="GO" id="GO:0030688">
    <property type="term" value="C:preribosome, small subunit precursor"/>
    <property type="evidence" value="ECO:0007669"/>
    <property type="project" value="TreeGrafter"/>
</dbReference>
<comment type="similarity">
    <text evidence="1">Belongs to the bystin family.</text>
</comment>
<dbReference type="Gene3D" id="1.25.40.480">
    <property type="match status" value="1"/>
</dbReference>
<dbReference type="PANTHER" id="PTHR12821:SF0">
    <property type="entry name" value="BYSTIN"/>
    <property type="match status" value="1"/>
</dbReference>
<gene>
    <name evidence="3" type="ORF">PGLA2088_LOCUS15208</name>
</gene>
<protein>
    <recommendedName>
        <fullName evidence="5">Bystin</fullName>
    </recommendedName>
</protein>
<evidence type="ECO:0000313" key="3">
    <source>
        <dbReference type="EMBL" id="CAE8663273.1"/>
    </source>
</evidence>
<sequence>MPKVQKKNMTKPLRHNPLAQDITQEEDNKNLRRNPRTKRRDQNAGDEEGGAVPSSVAKKVLEIVSAQKADEDDDFGDFKDDDAVGGKAGADDGMEDEEEEVDVEVDEDGYIQGIDLSEEDEKAMRLFLPGKEGQKAGPTLADIILQKIQEHDARKDGQGGGGGGDDGAASEAGGLSAKVIQVYTEIGKWLKNYKSGKLPKAFKVIPSLTNWEEVLSLTSPLTWSKASMYEASAIFVSNLNPKMAQRFFNLVLLPAVRQDIAEHKKLNFHYYRALRKSLFKPAAFFKGIVLPLAAESCTLREAMIIGSVLQKASVPVMHVAAVVVRLCGMTPWYGTTSILLAAVLNKKYALPVKVVEILVAHFCAFAAETMALPLVWHKALLVFVQRYKFELDADQKRRLKELLRVHWHDAVGLEIRREINASKPEQGDPEAMQIG</sequence>
<dbReference type="AlphaFoldDB" id="A0A813J5I5"/>
<evidence type="ECO:0000313" key="4">
    <source>
        <dbReference type="Proteomes" id="UP000626109"/>
    </source>
</evidence>
<feature type="region of interest" description="Disordered" evidence="2">
    <location>
        <begin position="1"/>
        <end position="103"/>
    </location>
</feature>
<proteinExistence type="inferred from homology"/>
<dbReference type="InterPro" id="IPR007955">
    <property type="entry name" value="Bystin"/>
</dbReference>
<reference evidence="3" key="1">
    <citation type="submission" date="2021-02" db="EMBL/GenBank/DDBJ databases">
        <authorList>
            <person name="Dougan E. K."/>
            <person name="Rhodes N."/>
            <person name="Thang M."/>
            <person name="Chan C."/>
        </authorList>
    </citation>
    <scope>NUCLEOTIDE SEQUENCE</scope>
</reference>
<evidence type="ECO:0000256" key="2">
    <source>
        <dbReference type="SAM" id="MobiDB-lite"/>
    </source>
</evidence>
<dbReference type="GO" id="GO:0005730">
    <property type="term" value="C:nucleolus"/>
    <property type="evidence" value="ECO:0007669"/>
    <property type="project" value="TreeGrafter"/>
</dbReference>
<name>A0A813J5I5_POLGL</name>
<dbReference type="GO" id="GO:0006364">
    <property type="term" value="P:rRNA processing"/>
    <property type="evidence" value="ECO:0007669"/>
    <property type="project" value="TreeGrafter"/>
</dbReference>
<feature type="compositionally biased region" description="Acidic residues" evidence="2">
    <location>
        <begin position="92"/>
        <end position="103"/>
    </location>
</feature>
<dbReference type="Proteomes" id="UP000626109">
    <property type="component" value="Unassembled WGS sequence"/>
</dbReference>
<evidence type="ECO:0000256" key="1">
    <source>
        <dbReference type="ARBA" id="ARBA00007114"/>
    </source>
</evidence>
<accession>A0A813J5I5</accession>
<dbReference type="PANTHER" id="PTHR12821">
    <property type="entry name" value="BYSTIN"/>
    <property type="match status" value="1"/>
</dbReference>
<feature type="compositionally biased region" description="Basic residues" evidence="2">
    <location>
        <begin position="1"/>
        <end position="14"/>
    </location>
</feature>
<dbReference type="GO" id="GO:0005737">
    <property type="term" value="C:cytoplasm"/>
    <property type="evidence" value="ECO:0007669"/>
    <property type="project" value="TreeGrafter"/>
</dbReference>
<evidence type="ECO:0008006" key="5">
    <source>
        <dbReference type="Google" id="ProtNLM"/>
    </source>
</evidence>
<organism evidence="3 4">
    <name type="scientific">Polarella glacialis</name>
    <name type="common">Dinoflagellate</name>
    <dbReference type="NCBI Taxonomy" id="89957"/>
    <lineage>
        <taxon>Eukaryota</taxon>
        <taxon>Sar</taxon>
        <taxon>Alveolata</taxon>
        <taxon>Dinophyceae</taxon>
        <taxon>Suessiales</taxon>
        <taxon>Suessiaceae</taxon>
        <taxon>Polarella</taxon>
    </lineage>
</organism>
<dbReference type="EMBL" id="CAJNNW010018664">
    <property type="protein sequence ID" value="CAE8663273.1"/>
    <property type="molecule type" value="Genomic_DNA"/>
</dbReference>
<comment type="caution">
    <text evidence="3">The sequence shown here is derived from an EMBL/GenBank/DDBJ whole genome shotgun (WGS) entry which is preliminary data.</text>
</comment>
<dbReference type="GO" id="GO:0030515">
    <property type="term" value="F:snoRNA binding"/>
    <property type="evidence" value="ECO:0007669"/>
    <property type="project" value="TreeGrafter"/>
</dbReference>